<dbReference type="OrthoDB" id="6139674at2759"/>
<evidence type="ECO:0000256" key="2">
    <source>
        <dbReference type="ARBA" id="ARBA00022729"/>
    </source>
</evidence>
<dbReference type="InterPro" id="IPR001507">
    <property type="entry name" value="ZP_dom"/>
</dbReference>
<protein>
    <recommendedName>
        <fullName evidence="4">ZP domain-containing protein</fullName>
    </recommendedName>
</protein>
<dbReference type="InterPro" id="IPR051962">
    <property type="entry name" value="Cuticlin"/>
</dbReference>
<dbReference type="PANTHER" id="PTHR22907">
    <property type="entry name" value="GH04558P"/>
    <property type="match status" value="1"/>
</dbReference>
<reference evidence="5" key="1">
    <citation type="submission" date="2021-09" db="EMBL/GenBank/DDBJ databases">
        <authorList>
            <consortium name="Pathogen Informatics"/>
        </authorList>
    </citation>
    <scope>NUCLEOTIDE SEQUENCE</scope>
</reference>
<comment type="caution">
    <text evidence="5">The sequence shown here is derived from an EMBL/GenBank/DDBJ whole genome shotgun (WGS) entry which is preliminary data.</text>
</comment>
<evidence type="ECO:0000256" key="1">
    <source>
        <dbReference type="ARBA" id="ARBA00022460"/>
    </source>
</evidence>
<sequence>MVFFVAPLLPLVMQSTEAFKSFIGDACDKRKIKLSSFMLYAVKLLNSSVGKAISQVFSKVTSSTTFFANDFVRRSFSFRRKKVERPNVDVSARAAFANFSALKNDESDDPNCVTSYYGDEQQLYALDRSSTNSKQQLRFSLKFGECNMRRQRTLNPRGVAYAFTLIVSFHPIFETEVDRAYRVRCFFTESVKALEATIGVRTSEQSTSSKRIHSNDSLKLSEISASEMKVAEMDLTARVVVLPLVEVHLSNASLSNSN</sequence>
<evidence type="ECO:0000313" key="5">
    <source>
        <dbReference type="EMBL" id="CAG9530342.1"/>
    </source>
</evidence>
<proteinExistence type="predicted"/>
<keyword evidence="1" id="KW-0193">Cuticle</keyword>
<dbReference type="PROSITE" id="PS51034">
    <property type="entry name" value="ZP_2"/>
    <property type="match status" value="1"/>
</dbReference>
<dbReference type="Proteomes" id="UP000746747">
    <property type="component" value="Unassembled WGS sequence"/>
</dbReference>
<dbReference type="InterPro" id="IPR056953">
    <property type="entry name" value="CUT_N"/>
</dbReference>
<evidence type="ECO:0000256" key="3">
    <source>
        <dbReference type="SAM" id="SignalP"/>
    </source>
</evidence>
<dbReference type="PANTHER" id="PTHR22907:SF26">
    <property type="entry name" value="ZP DOMAIN-CONTAINING PROTEIN"/>
    <property type="match status" value="1"/>
</dbReference>
<evidence type="ECO:0000313" key="6">
    <source>
        <dbReference type="Proteomes" id="UP000746747"/>
    </source>
</evidence>
<feature type="chain" id="PRO_5035159052" description="ZP domain-containing protein" evidence="3">
    <location>
        <begin position="19"/>
        <end position="258"/>
    </location>
</feature>
<accession>A0A8J2LV08</accession>
<name>A0A8J2LV08_9BILA</name>
<dbReference type="AlphaFoldDB" id="A0A8J2LV08"/>
<dbReference type="Pfam" id="PF25057">
    <property type="entry name" value="CUT_N"/>
    <property type="match status" value="1"/>
</dbReference>
<keyword evidence="6" id="KW-1185">Reference proteome</keyword>
<keyword evidence="2 3" id="KW-0732">Signal</keyword>
<feature type="domain" description="ZP" evidence="4">
    <location>
        <begin position="77"/>
        <end position="258"/>
    </location>
</feature>
<dbReference type="GO" id="GO:0042302">
    <property type="term" value="F:structural constituent of cuticle"/>
    <property type="evidence" value="ECO:0007669"/>
    <property type="project" value="UniProtKB-KW"/>
</dbReference>
<dbReference type="EMBL" id="CAKAEH010000231">
    <property type="protein sequence ID" value="CAG9530342.1"/>
    <property type="molecule type" value="Genomic_DNA"/>
</dbReference>
<gene>
    <name evidence="5" type="ORF">CJOHNSTONI_LOCUS847</name>
</gene>
<feature type="signal peptide" evidence="3">
    <location>
        <begin position="1"/>
        <end position="18"/>
    </location>
</feature>
<organism evidence="5 6">
    <name type="scientific">Cercopithifilaria johnstoni</name>
    <dbReference type="NCBI Taxonomy" id="2874296"/>
    <lineage>
        <taxon>Eukaryota</taxon>
        <taxon>Metazoa</taxon>
        <taxon>Ecdysozoa</taxon>
        <taxon>Nematoda</taxon>
        <taxon>Chromadorea</taxon>
        <taxon>Rhabditida</taxon>
        <taxon>Spirurina</taxon>
        <taxon>Spiruromorpha</taxon>
        <taxon>Filarioidea</taxon>
        <taxon>Onchocercidae</taxon>
        <taxon>Cercopithifilaria</taxon>
    </lineage>
</organism>
<evidence type="ECO:0000259" key="4">
    <source>
        <dbReference type="PROSITE" id="PS51034"/>
    </source>
</evidence>